<accession>A0A3P6R7J1</accession>
<feature type="compositionally biased region" description="Acidic residues" evidence="1">
    <location>
        <begin position="71"/>
        <end position="80"/>
    </location>
</feature>
<feature type="region of interest" description="Disordered" evidence="1">
    <location>
        <begin position="56"/>
        <end position="86"/>
    </location>
</feature>
<dbReference type="Proteomes" id="UP000281553">
    <property type="component" value="Unassembled WGS sequence"/>
</dbReference>
<reference evidence="2 3" key="1">
    <citation type="submission" date="2018-11" db="EMBL/GenBank/DDBJ databases">
        <authorList>
            <consortium name="Pathogen Informatics"/>
        </authorList>
    </citation>
    <scope>NUCLEOTIDE SEQUENCE [LARGE SCALE GENOMIC DNA]</scope>
</reference>
<dbReference type="AlphaFoldDB" id="A0A3P6R7J1"/>
<keyword evidence="3" id="KW-1185">Reference proteome</keyword>
<proteinExistence type="predicted"/>
<evidence type="ECO:0000313" key="2">
    <source>
        <dbReference type="EMBL" id="VDK51523.1"/>
    </source>
</evidence>
<protein>
    <submittedName>
        <fullName evidence="2">Uncharacterized protein</fullName>
    </submittedName>
</protein>
<name>A0A3P6R7J1_DIBLA</name>
<gene>
    <name evidence="2" type="ORF">DILT_LOCUS1854</name>
</gene>
<evidence type="ECO:0000313" key="3">
    <source>
        <dbReference type="Proteomes" id="UP000281553"/>
    </source>
</evidence>
<dbReference type="EMBL" id="UYRU01015844">
    <property type="protein sequence ID" value="VDK51523.1"/>
    <property type="molecule type" value="Genomic_DNA"/>
</dbReference>
<organism evidence="2 3">
    <name type="scientific">Dibothriocephalus latus</name>
    <name type="common">Fish tapeworm</name>
    <name type="synonym">Diphyllobothrium latum</name>
    <dbReference type="NCBI Taxonomy" id="60516"/>
    <lineage>
        <taxon>Eukaryota</taxon>
        <taxon>Metazoa</taxon>
        <taxon>Spiralia</taxon>
        <taxon>Lophotrochozoa</taxon>
        <taxon>Platyhelminthes</taxon>
        <taxon>Cestoda</taxon>
        <taxon>Eucestoda</taxon>
        <taxon>Diphyllobothriidea</taxon>
        <taxon>Diphyllobothriidae</taxon>
        <taxon>Dibothriocephalus</taxon>
    </lineage>
</organism>
<sequence>MFPISSYFPTLKINFADFSSLSANADAKPSWLSTSKPAESGAPRFWSEAGGGTLFAAQQKTAAGGGGTDQPEGEEPEPDPQFEPIIPLPDLVEVRYPLLSFI</sequence>
<evidence type="ECO:0000256" key="1">
    <source>
        <dbReference type="SAM" id="MobiDB-lite"/>
    </source>
</evidence>